<proteinExistence type="predicted"/>
<organism evidence="2 3">
    <name type="scientific">Massariosphaeria phaeospora</name>
    <dbReference type="NCBI Taxonomy" id="100035"/>
    <lineage>
        <taxon>Eukaryota</taxon>
        <taxon>Fungi</taxon>
        <taxon>Dikarya</taxon>
        <taxon>Ascomycota</taxon>
        <taxon>Pezizomycotina</taxon>
        <taxon>Dothideomycetes</taxon>
        <taxon>Pleosporomycetidae</taxon>
        <taxon>Pleosporales</taxon>
        <taxon>Pleosporales incertae sedis</taxon>
        <taxon>Massariosphaeria</taxon>
    </lineage>
</organism>
<protein>
    <submittedName>
        <fullName evidence="2">Uncharacterized protein</fullName>
    </submittedName>
</protein>
<dbReference type="EMBL" id="JAADJZ010000008">
    <property type="protein sequence ID" value="KAF2873295.1"/>
    <property type="molecule type" value="Genomic_DNA"/>
</dbReference>
<accession>A0A7C8MCK7</accession>
<feature type="region of interest" description="Disordered" evidence="1">
    <location>
        <begin position="284"/>
        <end position="304"/>
    </location>
</feature>
<dbReference type="Proteomes" id="UP000481861">
    <property type="component" value="Unassembled WGS sequence"/>
</dbReference>
<evidence type="ECO:0000313" key="2">
    <source>
        <dbReference type="EMBL" id="KAF2873295.1"/>
    </source>
</evidence>
<comment type="caution">
    <text evidence="2">The sequence shown here is derived from an EMBL/GenBank/DDBJ whole genome shotgun (WGS) entry which is preliminary data.</text>
</comment>
<name>A0A7C8MCK7_9PLEO</name>
<evidence type="ECO:0000313" key="3">
    <source>
        <dbReference type="Proteomes" id="UP000481861"/>
    </source>
</evidence>
<reference evidence="2 3" key="1">
    <citation type="submission" date="2020-01" db="EMBL/GenBank/DDBJ databases">
        <authorList>
            <consortium name="DOE Joint Genome Institute"/>
            <person name="Haridas S."/>
            <person name="Albert R."/>
            <person name="Binder M."/>
            <person name="Bloem J."/>
            <person name="Labutti K."/>
            <person name="Salamov A."/>
            <person name="Andreopoulos B."/>
            <person name="Baker S.E."/>
            <person name="Barry K."/>
            <person name="Bills G."/>
            <person name="Bluhm B.H."/>
            <person name="Cannon C."/>
            <person name="Castanera R."/>
            <person name="Culley D.E."/>
            <person name="Daum C."/>
            <person name="Ezra D."/>
            <person name="Gonzalez J.B."/>
            <person name="Henrissat B."/>
            <person name="Kuo A."/>
            <person name="Liang C."/>
            <person name="Lipzen A."/>
            <person name="Lutzoni F."/>
            <person name="Magnuson J."/>
            <person name="Mondo S."/>
            <person name="Nolan M."/>
            <person name="Ohm R."/>
            <person name="Pangilinan J."/>
            <person name="Park H.-J.H."/>
            <person name="Ramirez L."/>
            <person name="Alfaro M."/>
            <person name="Sun H."/>
            <person name="Tritt A."/>
            <person name="Yoshinaga Y."/>
            <person name="Zwiers L.-H.L."/>
            <person name="Turgeon B.G."/>
            <person name="Goodwin S.B."/>
            <person name="Spatafora J.W."/>
            <person name="Crous P.W."/>
            <person name="Grigoriev I.V."/>
        </authorList>
    </citation>
    <scope>NUCLEOTIDE SEQUENCE [LARGE SCALE GENOMIC DNA]</scope>
    <source>
        <strain evidence="2 3">CBS 611.86</strain>
    </source>
</reference>
<dbReference type="AlphaFoldDB" id="A0A7C8MCK7"/>
<sequence length="359" mass="38785">MGRCRQASTGGLYCAYSQNAHQTSVNPRGLPEAEEDRRLGCLEGALTCHSSRRSIVKCQGGAWHNDQKCDEHCAQPDDEKMAPFCVDGTKASRSVTDGAATESLGVPDYGSCDRNQVGRSSCRDDRSSILFCTVDRRLVKKEDCGKGHCRISRHSGIAICGREGGGGLEQRSVADVVSITDLSATENDEDVSTDQTTQGLALSLAVMAIDDEHDSGTNDRKICTPGHKQCALTWNRKSVIKVCLSHGKALQQIKTCGKKGCCIEDLVSGTASCTCSQARSTTENEENGENEQSMEVSASDQGRPDNCTPGTYRCALTMDRQHSVIQVCALTNNWVRSVICGDPRCCHDSPVFGSSYCMY</sequence>
<keyword evidence="3" id="KW-1185">Reference proteome</keyword>
<evidence type="ECO:0000256" key="1">
    <source>
        <dbReference type="SAM" id="MobiDB-lite"/>
    </source>
</evidence>
<gene>
    <name evidence="2" type="ORF">BDV95DRAFT_569313</name>
</gene>